<evidence type="ECO:0000256" key="4">
    <source>
        <dbReference type="ARBA" id="ARBA00023004"/>
    </source>
</evidence>
<evidence type="ECO:0000256" key="5">
    <source>
        <dbReference type="ARBA" id="ARBA00023014"/>
    </source>
</evidence>
<keyword evidence="8" id="KW-0560">Oxidoreductase</keyword>
<feature type="binding site" evidence="7">
    <location>
        <position position="86"/>
    </location>
    <ligand>
        <name>[2Fe-2S] cluster</name>
        <dbReference type="ChEBI" id="CHEBI:190135"/>
    </ligand>
</feature>
<dbReference type="Pfam" id="PF01257">
    <property type="entry name" value="2Fe-2S_thioredx"/>
    <property type="match status" value="1"/>
</dbReference>
<keyword evidence="5 7" id="KW-0411">Iron-sulfur</keyword>
<gene>
    <name evidence="8" type="primary">hndA_2</name>
    <name evidence="8" type="ORF">BWY73_00106</name>
</gene>
<dbReference type="PIRSF" id="PIRSF000216">
    <property type="entry name" value="NADH_DH_24kDa"/>
    <property type="match status" value="1"/>
</dbReference>
<dbReference type="GO" id="GO:0051537">
    <property type="term" value="F:2 iron, 2 sulfur cluster binding"/>
    <property type="evidence" value="ECO:0007669"/>
    <property type="project" value="UniProtKB-KW"/>
</dbReference>
<dbReference type="PANTHER" id="PTHR43342">
    <property type="entry name" value="NADH-QUINONE OXIDOREDUCTASE, E SUBUNIT"/>
    <property type="match status" value="1"/>
</dbReference>
<reference evidence="8 9" key="1">
    <citation type="submission" date="2017-02" db="EMBL/GenBank/DDBJ databases">
        <title>Delving into the versatile metabolic prowess of the omnipresent phylum Bacteroidetes.</title>
        <authorList>
            <person name="Nobu M.K."/>
            <person name="Mei R."/>
            <person name="Narihiro T."/>
            <person name="Kuroda K."/>
            <person name="Liu W.-T."/>
        </authorList>
    </citation>
    <scope>NUCLEOTIDE SEQUENCE [LARGE SCALE GENOMIC DNA]</scope>
    <source>
        <strain evidence="8">ADurb.Bin417</strain>
    </source>
</reference>
<comment type="caution">
    <text evidence="8">The sequence shown here is derived from an EMBL/GenBank/DDBJ whole genome shotgun (WGS) entry which is preliminary data.</text>
</comment>
<comment type="similarity">
    <text evidence="1">Belongs to the complex I 24 kDa subunit family.</text>
</comment>
<dbReference type="EC" id="1.12.1.3" evidence="8"/>
<dbReference type="Gene3D" id="3.40.30.10">
    <property type="entry name" value="Glutaredoxin"/>
    <property type="match status" value="1"/>
</dbReference>
<dbReference type="EMBL" id="MWAK01000006">
    <property type="protein sequence ID" value="OPZ93825.1"/>
    <property type="molecule type" value="Genomic_DNA"/>
</dbReference>
<dbReference type="Proteomes" id="UP000485484">
    <property type="component" value="Unassembled WGS sequence"/>
</dbReference>
<comment type="cofactor">
    <cofactor evidence="7">
        <name>[2Fe-2S] cluster</name>
        <dbReference type="ChEBI" id="CHEBI:190135"/>
    </cofactor>
    <text evidence="7">Binds 1 [2Fe-2S] cluster.</text>
</comment>
<feature type="binding site" evidence="7">
    <location>
        <position position="122"/>
    </location>
    <ligand>
        <name>[2Fe-2S] cluster</name>
        <dbReference type="ChEBI" id="CHEBI:190135"/>
    </ligand>
</feature>
<comment type="cofactor">
    <cofactor evidence="6">
        <name>[2Fe-2S] cluster</name>
        <dbReference type="ChEBI" id="CHEBI:190135"/>
    </cofactor>
</comment>
<accession>A0A1V5ML25</accession>
<dbReference type="InterPro" id="IPR041921">
    <property type="entry name" value="NuoE_N"/>
</dbReference>
<evidence type="ECO:0000313" key="8">
    <source>
        <dbReference type="EMBL" id="OPZ93825.1"/>
    </source>
</evidence>
<keyword evidence="3 7" id="KW-0479">Metal-binding</keyword>
<feature type="binding site" evidence="7">
    <location>
        <position position="81"/>
    </location>
    <ligand>
        <name>[2Fe-2S] cluster</name>
        <dbReference type="ChEBI" id="CHEBI:190135"/>
    </ligand>
</feature>
<dbReference type="Gene3D" id="1.10.10.1590">
    <property type="entry name" value="NADH-quinone oxidoreductase subunit E"/>
    <property type="match status" value="1"/>
</dbReference>
<feature type="binding site" evidence="7">
    <location>
        <position position="126"/>
    </location>
    <ligand>
        <name>[2Fe-2S] cluster</name>
        <dbReference type="ChEBI" id="CHEBI:190135"/>
    </ligand>
</feature>
<name>A0A1V5ML25_UNCT6</name>
<evidence type="ECO:0000256" key="3">
    <source>
        <dbReference type="ARBA" id="ARBA00022723"/>
    </source>
</evidence>
<dbReference type="InterPro" id="IPR002023">
    <property type="entry name" value="NuoE-like"/>
</dbReference>
<keyword evidence="4 7" id="KW-0408">Iron</keyword>
<dbReference type="InterPro" id="IPR042128">
    <property type="entry name" value="NuoE_dom"/>
</dbReference>
<dbReference type="CDD" id="cd03064">
    <property type="entry name" value="TRX_Fd_NuoE"/>
    <property type="match status" value="1"/>
</dbReference>
<dbReference type="GO" id="GO:0050583">
    <property type="term" value="F:hydrogen dehydrogenase (NADP+) activity"/>
    <property type="evidence" value="ECO:0007669"/>
    <property type="project" value="UniProtKB-EC"/>
</dbReference>
<organism evidence="8 9">
    <name type="scientific">candidate division TA06 bacterium ADurb.Bin417</name>
    <dbReference type="NCBI Taxonomy" id="1852828"/>
    <lineage>
        <taxon>Bacteria</taxon>
        <taxon>Bacteria division TA06</taxon>
    </lineage>
</organism>
<dbReference type="GO" id="GO:0046872">
    <property type="term" value="F:metal ion binding"/>
    <property type="evidence" value="ECO:0007669"/>
    <property type="project" value="UniProtKB-KW"/>
</dbReference>
<evidence type="ECO:0000256" key="6">
    <source>
        <dbReference type="ARBA" id="ARBA00034078"/>
    </source>
</evidence>
<evidence type="ECO:0000256" key="2">
    <source>
        <dbReference type="ARBA" id="ARBA00022714"/>
    </source>
</evidence>
<keyword evidence="2 7" id="KW-0001">2Fe-2S</keyword>
<dbReference type="InterPro" id="IPR028431">
    <property type="entry name" value="NADP_DH_HndA-like"/>
</dbReference>
<dbReference type="SUPFAM" id="SSF52833">
    <property type="entry name" value="Thioredoxin-like"/>
    <property type="match status" value="1"/>
</dbReference>
<dbReference type="InterPro" id="IPR036249">
    <property type="entry name" value="Thioredoxin-like_sf"/>
</dbReference>
<evidence type="ECO:0000313" key="9">
    <source>
        <dbReference type="Proteomes" id="UP000485484"/>
    </source>
</evidence>
<evidence type="ECO:0000256" key="1">
    <source>
        <dbReference type="ARBA" id="ARBA00010643"/>
    </source>
</evidence>
<sequence>MKEGNDYHQELSGLLAKWKDKPGNLIMILHEIQNHYGFVPRQLSLQLSALLDVPLARIYEVLTFYNYFKLEAPGKHKISVCMGTACYLNGAPEILRELKSILGVEEGHTTKNGLFQLEVVRCLGCCGLAPVIMIDGKVYDKVKKNDIIDIISKFTRSKEPE</sequence>
<proteinExistence type="inferred from homology"/>
<dbReference type="PANTHER" id="PTHR43342:SF1">
    <property type="entry name" value="BIFURCATING [FEFE] HYDROGENASE GAMMA SUBUNIT"/>
    <property type="match status" value="1"/>
</dbReference>
<dbReference type="AlphaFoldDB" id="A0A1V5ML25"/>
<evidence type="ECO:0000256" key="7">
    <source>
        <dbReference type="PIRSR" id="PIRSR000216-1"/>
    </source>
</evidence>
<protein>
    <submittedName>
        <fullName evidence="8">NADP-reducing hydrogenase subunit HndA</fullName>
        <ecNumber evidence="8">1.12.1.3</ecNumber>
    </submittedName>
</protein>